<reference evidence="2" key="1">
    <citation type="journal article" date="2014" name="Nat. Commun.">
        <title>The emerging biofuel crop Camelina sativa retains a highly undifferentiated hexaploid genome structure.</title>
        <authorList>
            <person name="Kagale S."/>
            <person name="Koh C."/>
            <person name="Nixon J."/>
            <person name="Bollina V."/>
            <person name="Clarke W.E."/>
            <person name="Tuteja R."/>
            <person name="Spillane C."/>
            <person name="Robinson S.J."/>
            <person name="Links M.G."/>
            <person name="Clarke C."/>
            <person name="Higgins E.E."/>
            <person name="Huebert T."/>
            <person name="Sharpe A.G."/>
            <person name="Parkin I.A."/>
        </authorList>
    </citation>
    <scope>NUCLEOTIDE SEQUENCE [LARGE SCALE GENOMIC DNA]</scope>
    <source>
        <strain evidence="2">cv. DH55</strain>
    </source>
</reference>
<reference evidence="3" key="2">
    <citation type="submission" date="2025-08" db="UniProtKB">
        <authorList>
            <consortium name="RefSeq"/>
        </authorList>
    </citation>
    <scope>IDENTIFICATION</scope>
    <source>
        <tissue evidence="3">Leaf</tissue>
    </source>
</reference>
<dbReference type="Proteomes" id="UP000694864">
    <property type="component" value="Chromosome 7"/>
</dbReference>
<keyword evidence="1" id="KW-0732">Signal</keyword>
<evidence type="ECO:0000313" key="2">
    <source>
        <dbReference type="Proteomes" id="UP000694864"/>
    </source>
</evidence>
<proteinExistence type="predicted"/>
<dbReference type="RefSeq" id="XP_019083158.1">
    <property type="nucleotide sequence ID" value="XM_019227613.1"/>
</dbReference>
<name>A0ABM1Q8S0_CAMSA</name>
<keyword evidence="2" id="KW-1185">Reference proteome</keyword>
<accession>A0ABM1Q8S0</accession>
<protein>
    <submittedName>
        <fullName evidence="3">Defensin-like protein 266</fullName>
    </submittedName>
</protein>
<evidence type="ECO:0000256" key="1">
    <source>
        <dbReference type="SAM" id="SignalP"/>
    </source>
</evidence>
<gene>
    <name evidence="3" type="primary">LOC109125624</name>
</gene>
<feature type="chain" id="PRO_5047438110" evidence="1">
    <location>
        <begin position="27"/>
        <end position="84"/>
    </location>
</feature>
<dbReference type="GeneID" id="109125624"/>
<organism evidence="2 3">
    <name type="scientific">Camelina sativa</name>
    <name type="common">False flax</name>
    <name type="synonym">Myagrum sativum</name>
    <dbReference type="NCBI Taxonomy" id="90675"/>
    <lineage>
        <taxon>Eukaryota</taxon>
        <taxon>Viridiplantae</taxon>
        <taxon>Streptophyta</taxon>
        <taxon>Embryophyta</taxon>
        <taxon>Tracheophyta</taxon>
        <taxon>Spermatophyta</taxon>
        <taxon>Magnoliopsida</taxon>
        <taxon>eudicotyledons</taxon>
        <taxon>Gunneridae</taxon>
        <taxon>Pentapetalae</taxon>
        <taxon>rosids</taxon>
        <taxon>malvids</taxon>
        <taxon>Brassicales</taxon>
        <taxon>Brassicaceae</taxon>
        <taxon>Camelineae</taxon>
        <taxon>Camelina</taxon>
    </lineage>
</organism>
<evidence type="ECO:0000313" key="3">
    <source>
        <dbReference type="RefSeq" id="XP_019083158.1"/>
    </source>
</evidence>
<feature type="signal peptide" evidence="1">
    <location>
        <begin position="1"/>
        <end position="26"/>
    </location>
</feature>
<sequence length="84" mass="9309">MENMVFMKVVFFAFLLSLSCLMEGEARVSGKMKDVTIQRGGSCTNDNTCHDTCPGCKNTQCIFSQCVCSECNTPRTSLRVESHT</sequence>